<dbReference type="Gene3D" id="3.40.50.720">
    <property type="entry name" value="NAD(P)-binding Rossmann-like Domain"/>
    <property type="match status" value="1"/>
</dbReference>
<sequence>MSQSTSLALFGADSTLSELVLGKMATLGLSFVEIYALVKDLPDMSVLESGDLDDEEEAEFLDSLKTGLRYEGRQFPFQSSTNFDWTDVQFVLICDTDPYWLEAAQDAAALGVIVIDLCQVLNDQQGVSHLPLSAQVDEQFWSGQKLFKLPSPQLIQLLSIAEPLHQEFSLVSIHSDCLLSASALGKSGVDELARQAARLLNGLPVENSLFNQQLAFNLLDETNIEQEQLEQSRNFVAELESAPMLLGDESVKVSASVSFLPVFYGDTQNIVMETAYPVDIEEIEQCLARNEQRLRLFADKTPNAIVDAVDCEQVLVSGIRQISGNRFMLRGLSDNYKHGLPDIAALVIQRFTQLY</sequence>
<dbReference type="PIRSF" id="PIRSF000148">
    <property type="entry name" value="ASA_dh"/>
    <property type="match status" value="1"/>
</dbReference>
<reference evidence="3 4" key="1">
    <citation type="submission" date="2018-09" db="EMBL/GenBank/DDBJ databases">
        <authorList>
            <person name="Wang Z."/>
        </authorList>
    </citation>
    <scope>NUCLEOTIDE SEQUENCE [LARGE SCALE GENOMIC DNA]</scope>
    <source>
        <strain evidence="3 4">ALS 81</strain>
    </source>
</reference>
<dbReference type="AlphaFoldDB" id="A0A420EG01"/>
<dbReference type="InterPro" id="IPR012280">
    <property type="entry name" value="Semialdhyde_DH_dimer_dom"/>
</dbReference>
<dbReference type="PANTHER" id="PTHR46278:SF2">
    <property type="entry name" value="ASPARTATE-SEMIALDEHYDE DEHYDROGENASE"/>
    <property type="match status" value="1"/>
</dbReference>
<dbReference type="GO" id="GO:0008652">
    <property type="term" value="P:amino acid biosynthetic process"/>
    <property type="evidence" value="ECO:0007669"/>
    <property type="project" value="InterPro"/>
</dbReference>
<dbReference type="Pfam" id="PF02774">
    <property type="entry name" value="Semialdhyde_dhC"/>
    <property type="match status" value="1"/>
</dbReference>
<organism evidence="3 4">
    <name type="scientific">Alginatibacterium sediminis</name>
    <dbReference type="NCBI Taxonomy" id="2164068"/>
    <lineage>
        <taxon>Bacteria</taxon>
        <taxon>Pseudomonadati</taxon>
        <taxon>Pseudomonadota</taxon>
        <taxon>Gammaproteobacteria</taxon>
        <taxon>Alteromonadales</taxon>
        <taxon>Alteromonadaceae</taxon>
        <taxon>Alginatibacterium</taxon>
    </lineage>
</organism>
<proteinExistence type="inferred from homology"/>
<gene>
    <name evidence="3" type="ORF">DBZ36_03790</name>
</gene>
<dbReference type="InterPro" id="IPR036291">
    <property type="entry name" value="NAD(P)-bd_dom_sf"/>
</dbReference>
<comment type="similarity">
    <text evidence="1">Belongs to the aspartate-semialdehyde dehydrogenase family.</text>
</comment>
<dbReference type="SUPFAM" id="SSF51735">
    <property type="entry name" value="NAD(P)-binding Rossmann-fold domains"/>
    <property type="match status" value="1"/>
</dbReference>
<keyword evidence="4" id="KW-1185">Reference proteome</keyword>
<evidence type="ECO:0000313" key="4">
    <source>
        <dbReference type="Proteomes" id="UP000286482"/>
    </source>
</evidence>
<feature type="domain" description="Semialdehyde dehydrogenase dimerisation" evidence="2">
    <location>
        <begin position="162"/>
        <end position="323"/>
    </location>
</feature>
<dbReference type="Gene3D" id="3.30.360.10">
    <property type="entry name" value="Dihydrodipicolinate Reductase, domain 2"/>
    <property type="match status" value="1"/>
</dbReference>
<dbReference type="GO" id="GO:0016620">
    <property type="term" value="F:oxidoreductase activity, acting on the aldehyde or oxo group of donors, NAD or NADP as acceptor"/>
    <property type="evidence" value="ECO:0007669"/>
    <property type="project" value="InterPro"/>
</dbReference>
<name>A0A420EG01_9ALTE</name>
<dbReference type="EMBL" id="RAQO01000004">
    <property type="protein sequence ID" value="RKF19598.1"/>
    <property type="molecule type" value="Genomic_DNA"/>
</dbReference>
<accession>A0A420EG01</accession>
<dbReference type="SUPFAM" id="SSF55347">
    <property type="entry name" value="Glyceraldehyde-3-phosphate dehydrogenase-like, C-terminal domain"/>
    <property type="match status" value="1"/>
</dbReference>
<evidence type="ECO:0000256" key="1">
    <source>
        <dbReference type="ARBA" id="ARBA00010584"/>
    </source>
</evidence>
<evidence type="ECO:0000259" key="2">
    <source>
        <dbReference type="Pfam" id="PF02774"/>
    </source>
</evidence>
<protein>
    <recommendedName>
        <fullName evidence="2">Semialdehyde dehydrogenase dimerisation domain-containing protein</fullName>
    </recommendedName>
</protein>
<comment type="caution">
    <text evidence="3">The sequence shown here is derived from an EMBL/GenBank/DDBJ whole genome shotgun (WGS) entry which is preliminary data.</text>
</comment>
<evidence type="ECO:0000313" key="3">
    <source>
        <dbReference type="EMBL" id="RKF19598.1"/>
    </source>
</evidence>
<dbReference type="Proteomes" id="UP000286482">
    <property type="component" value="Unassembled WGS sequence"/>
</dbReference>
<dbReference type="OrthoDB" id="9805684at2"/>
<dbReference type="CDD" id="cd18129">
    <property type="entry name" value="ASADH_C_USG1_like"/>
    <property type="match status" value="1"/>
</dbReference>
<dbReference type="GO" id="GO:0046983">
    <property type="term" value="F:protein dimerization activity"/>
    <property type="evidence" value="ECO:0007669"/>
    <property type="project" value="InterPro"/>
</dbReference>
<dbReference type="RefSeq" id="WP_120353603.1">
    <property type="nucleotide sequence ID" value="NZ_RAQO01000004.1"/>
</dbReference>
<dbReference type="PANTHER" id="PTHR46278">
    <property type="entry name" value="DEHYDROGENASE, PUTATIVE-RELATED"/>
    <property type="match status" value="1"/>
</dbReference>